<protein>
    <submittedName>
        <fullName evidence="3">Uncharacterized protein</fullName>
    </submittedName>
</protein>
<sequence length="202" mass="23457">MGEEAKDYELMGHPSEELDAAWEHLMQDFFTEVPYEYVESVGRLDEGIPTASGNFLATYSFMHQLHCLKRVHHSYWPERYFPNTTEEEKVRLQEHNLHCLQMLLKAIMCHADTVPETLRWVEESKFPLGNRTSPHECVNWDTLMNGMRKNRVNPFKPGVLVHPKLGPVVPDGRNTVIEDKDRHRFVINGTSVLVSELEKDGR</sequence>
<evidence type="ECO:0000256" key="1">
    <source>
        <dbReference type="ARBA" id="ARBA00004685"/>
    </source>
</evidence>
<comment type="pathway">
    <text evidence="1">Mycotoxin biosynthesis.</text>
</comment>
<dbReference type="PANTHER" id="PTHR33365:SF4">
    <property type="entry name" value="CYCLOCHLOROTINE BIOSYNTHESIS PROTEIN O"/>
    <property type="match status" value="1"/>
</dbReference>
<organism evidence="3 4">
    <name type="scientific">Melanomma pulvis-pyrius CBS 109.77</name>
    <dbReference type="NCBI Taxonomy" id="1314802"/>
    <lineage>
        <taxon>Eukaryota</taxon>
        <taxon>Fungi</taxon>
        <taxon>Dikarya</taxon>
        <taxon>Ascomycota</taxon>
        <taxon>Pezizomycotina</taxon>
        <taxon>Dothideomycetes</taxon>
        <taxon>Pleosporomycetidae</taxon>
        <taxon>Pleosporales</taxon>
        <taxon>Melanommataceae</taxon>
        <taxon>Melanomma</taxon>
    </lineage>
</organism>
<dbReference type="Proteomes" id="UP000799757">
    <property type="component" value="Unassembled WGS sequence"/>
</dbReference>
<reference evidence="3" key="1">
    <citation type="journal article" date="2020" name="Stud. Mycol.">
        <title>101 Dothideomycetes genomes: a test case for predicting lifestyles and emergence of pathogens.</title>
        <authorList>
            <person name="Haridas S."/>
            <person name="Albert R."/>
            <person name="Binder M."/>
            <person name="Bloem J."/>
            <person name="Labutti K."/>
            <person name="Salamov A."/>
            <person name="Andreopoulos B."/>
            <person name="Baker S."/>
            <person name="Barry K."/>
            <person name="Bills G."/>
            <person name="Bluhm B."/>
            <person name="Cannon C."/>
            <person name="Castanera R."/>
            <person name="Culley D."/>
            <person name="Daum C."/>
            <person name="Ezra D."/>
            <person name="Gonzalez J."/>
            <person name="Henrissat B."/>
            <person name="Kuo A."/>
            <person name="Liang C."/>
            <person name="Lipzen A."/>
            <person name="Lutzoni F."/>
            <person name="Magnuson J."/>
            <person name="Mondo S."/>
            <person name="Nolan M."/>
            <person name="Ohm R."/>
            <person name="Pangilinan J."/>
            <person name="Park H.-J."/>
            <person name="Ramirez L."/>
            <person name="Alfaro M."/>
            <person name="Sun H."/>
            <person name="Tritt A."/>
            <person name="Yoshinaga Y."/>
            <person name="Zwiers L.-H."/>
            <person name="Turgeon B."/>
            <person name="Goodwin S."/>
            <person name="Spatafora J."/>
            <person name="Crous P."/>
            <person name="Grigoriev I."/>
        </authorList>
    </citation>
    <scope>NUCLEOTIDE SEQUENCE</scope>
    <source>
        <strain evidence="3">CBS 109.77</strain>
    </source>
</reference>
<dbReference type="PANTHER" id="PTHR33365">
    <property type="entry name" value="YALI0B05434P"/>
    <property type="match status" value="1"/>
</dbReference>
<dbReference type="InterPro" id="IPR021765">
    <property type="entry name" value="UstYa-like"/>
</dbReference>
<evidence type="ECO:0000256" key="2">
    <source>
        <dbReference type="ARBA" id="ARBA00035112"/>
    </source>
</evidence>
<gene>
    <name evidence="3" type="ORF">K505DRAFT_247042</name>
</gene>
<comment type="similarity">
    <text evidence="2">Belongs to the ustYa family.</text>
</comment>
<dbReference type="GO" id="GO:0043386">
    <property type="term" value="P:mycotoxin biosynthetic process"/>
    <property type="evidence" value="ECO:0007669"/>
    <property type="project" value="InterPro"/>
</dbReference>
<evidence type="ECO:0000313" key="3">
    <source>
        <dbReference type="EMBL" id="KAF2792252.1"/>
    </source>
</evidence>
<proteinExistence type="inferred from homology"/>
<accession>A0A6A6X7D8</accession>
<dbReference type="EMBL" id="MU001978">
    <property type="protein sequence ID" value="KAF2792252.1"/>
    <property type="molecule type" value="Genomic_DNA"/>
</dbReference>
<dbReference type="OrthoDB" id="3687641at2759"/>
<keyword evidence="4" id="KW-1185">Reference proteome</keyword>
<evidence type="ECO:0000313" key="4">
    <source>
        <dbReference type="Proteomes" id="UP000799757"/>
    </source>
</evidence>
<name>A0A6A6X7D8_9PLEO</name>
<dbReference type="AlphaFoldDB" id="A0A6A6X7D8"/>
<dbReference type="Pfam" id="PF11807">
    <property type="entry name" value="UstYa"/>
    <property type="match status" value="1"/>
</dbReference>